<accession>A0ABR0JUL8</accession>
<gene>
    <name evidence="1" type="ORF">LTR24_010196</name>
</gene>
<dbReference type="Proteomes" id="UP001345013">
    <property type="component" value="Unassembled WGS sequence"/>
</dbReference>
<organism evidence="1 2">
    <name type="scientific">Lithohypha guttulata</name>
    <dbReference type="NCBI Taxonomy" id="1690604"/>
    <lineage>
        <taxon>Eukaryota</taxon>
        <taxon>Fungi</taxon>
        <taxon>Dikarya</taxon>
        <taxon>Ascomycota</taxon>
        <taxon>Pezizomycotina</taxon>
        <taxon>Eurotiomycetes</taxon>
        <taxon>Chaetothyriomycetidae</taxon>
        <taxon>Chaetothyriales</taxon>
        <taxon>Trichomeriaceae</taxon>
        <taxon>Lithohypha</taxon>
    </lineage>
</organism>
<evidence type="ECO:0000313" key="1">
    <source>
        <dbReference type="EMBL" id="KAK5074460.1"/>
    </source>
</evidence>
<protein>
    <submittedName>
        <fullName evidence="1">Uncharacterized protein</fullName>
    </submittedName>
</protein>
<reference evidence="1 2" key="1">
    <citation type="submission" date="2023-08" db="EMBL/GenBank/DDBJ databases">
        <title>Black Yeasts Isolated from many extreme environments.</title>
        <authorList>
            <person name="Coleine C."/>
            <person name="Stajich J.E."/>
            <person name="Selbmann L."/>
        </authorList>
    </citation>
    <scope>NUCLEOTIDE SEQUENCE [LARGE SCALE GENOMIC DNA]</scope>
    <source>
        <strain evidence="1 2">CCFEE 5885</strain>
    </source>
</reference>
<proteinExistence type="predicted"/>
<comment type="caution">
    <text evidence="1">The sequence shown here is derived from an EMBL/GenBank/DDBJ whole genome shotgun (WGS) entry which is preliminary data.</text>
</comment>
<keyword evidence="2" id="KW-1185">Reference proteome</keyword>
<dbReference type="EMBL" id="JAVRRG010000287">
    <property type="protein sequence ID" value="KAK5074460.1"/>
    <property type="molecule type" value="Genomic_DNA"/>
</dbReference>
<sequence>MSSQLANIQSLSSPRPPFLKIPHETRDMIYYTVFNGATLSLVFQSCRWAPGENKIYCTQKPATKLLLVSRQVPQEALTRFRFHLNADDDYCSTQNLEEGPALHIVYVIGATQLEGPRRLCKSPLSALCRLSQSEDHQDSLADDCLYARLQYREIRSGYGRRPR</sequence>
<evidence type="ECO:0000313" key="2">
    <source>
        <dbReference type="Proteomes" id="UP001345013"/>
    </source>
</evidence>
<name>A0ABR0JUL8_9EURO</name>